<gene>
    <name evidence="3" type="ORF">HXX76_008445</name>
</gene>
<dbReference type="Proteomes" id="UP000650467">
    <property type="component" value="Unassembled WGS sequence"/>
</dbReference>
<feature type="signal peptide" evidence="2">
    <location>
        <begin position="1"/>
        <end position="20"/>
    </location>
</feature>
<keyword evidence="2" id="KW-0732">Signal</keyword>
<dbReference type="EMBL" id="JAEHOC010000019">
    <property type="protein sequence ID" value="KAG2433385.1"/>
    <property type="molecule type" value="Genomic_DNA"/>
</dbReference>
<reference evidence="3" key="1">
    <citation type="journal article" date="2020" name="bioRxiv">
        <title>Comparative genomics of Chlamydomonas.</title>
        <authorList>
            <person name="Craig R.J."/>
            <person name="Hasan A.R."/>
            <person name="Ness R.W."/>
            <person name="Keightley P.D."/>
        </authorList>
    </citation>
    <scope>NUCLEOTIDE SEQUENCE</scope>
    <source>
        <strain evidence="3">SAG 7.73</strain>
    </source>
</reference>
<sequence>MRVPVVALALVAVLAFGANASTLLLKDAALNSVKGYANLKAYLKDATEVTTSLTGASLTGATALVVDAGSAASNVIKMSVGDAAFAGFYSAVTAWVKEDGGNLILADGGAGGWLPVISKIVGKAQNCTGVEFDVPKNTFARRVSKGPFAEIDTWRKVRTTEVPAGLKCSPGNGRTVLSTRPFTNAVSVVHAWAVGRGTIVYFGNTFEGKTVRAQFTDVLDIAIAIPAPKPTPSPEDAPPPVEAPPPMEDAAPPPKKKGNGRH</sequence>
<name>A0A835T871_CHLIN</name>
<organism evidence="3 4">
    <name type="scientific">Chlamydomonas incerta</name>
    <dbReference type="NCBI Taxonomy" id="51695"/>
    <lineage>
        <taxon>Eukaryota</taxon>
        <taxon>Viridiplantae</taxon>
        <taxon>Chlorophyta</taxon>
        <taxon>core chlorophytes</taxon>
        <taxon>Chlorophyceae</taxon>
        <taxon>CS clade</taxon>
        <taxon>Chlamydomonadales</taxon>
        <taxon>Chlamydomonadaceae</taxon>
        <taxon>Chlamydomonas</taxon>
    </lineage>
</organism>
<evidence type="ECO:0000256" key="2">
    <source>
        <dbReference type="SAM" id="SignalP"/>
    </source>
</evidence>
<dbReference type="OrthoDB" id="543967at2759"/>
<protein>
    <submittedName>
        <fullName evidence="3">Uncharacterized protein</fullName>
    </submittedName>
</protein>
<accession>A0A835T871</accession>
<evidence type="ECO:0000313" key="3">
    <source>
        <dbReference type="EMBL" id="KAG2433385.1"/>
    </source>
</evidence>
<feature type="compositionally biased region" description="Pro residues" evidence="1">
    <location>
        <begin position="227"/>
        <end position="253"/>
    </location>
</feature>
<evidence type="ECO:0000313" key="4">
    <source>
        <dbReference type="Proteomes" id="UP000650467"/>
    </source>
</evidence>
<keyword evidence="4" id="KW-1185">Reference proteome</keyword>
<evidence type="ECO:0000256" key="1">
    <source>
        <dbReference type="SAM" id="MobiDB-lite"/>
    </source>
</evidence>
<feature type="region of interest" description="Disordered" evidence="1">
    <location>
        <begin position="226"/>
        <end position="262"/>
    </location>
</feature>
<comment type="caution">
    <text evidence="3">The sequence shown here is derived from an EMBL/GenBank/DDBJ whole genome shotgun (WGS) entry which is preliminary data.</text>
</comment>
<dbReference type="AlphaFoldDB" id="A0A835T871"/>
<proteinExistence type="predicted"/>
<feature type="chain" id="PRO_5032577382" evidence="2">
    <location>
        <begin position="21"/>
        <end position="262"/>
    </location>
</feature>